<dbReference type="STRING" id="1123237.Salmuc_03113"/>
<evidence type="ECO:0000313" key="1">
    <source>
        <dbReference type="EMBL" id="EPX75826.1"/>
    </source>
</evidence>
<reference evidence="2" key="1">
    <citation type="journal article" date="2014" name="Stand. Genomic Sci.">
        <title>Genome sequence of the exopolysaccharide-producing Salipiger mucosus type strain (DSM 16094(T)), a moderately halophilic member of the Roseobacter clade.</title>
        <authorList>
            <person name="Riedel T."/>
            <person name="Spring S."/>
            <person name="Fiebig A."/>
            <person name="Petersen J."/>
            <person name="Kyrpides N.C."/>
            <person name="Goker M."/>
            <person name="Klenk H.P."/>
        </authorList>
    </citation>
    <scope>NUCLEOTIDE SEQUENCE [LARGE SCALE GENOMIC DNA]</scope>
    <source>
        <strain evidence="2">DSM 16094</strain>
    </source>
</reference>
<sequence length="53" mass="6026">MVDLSGRGPLCRGWRFIERRPEPAIKRFARPSVLSGALETPACHFERRQMADG</sequence>
<evidence type="ECO:0000313" key="2">
    <source>
        <dbReference type="Proteomes" id="UP000015347"/>
    </source>
</evidence>
<comment type="caution">
    <text evidence="1">The sequence shown here is derived from an EMBL/GenBank/DDBJ whole genome shotgun (WGS) entry which is preliminary data.</text>
</comment>
<dbReference type="AlphaFoldDB" id="S9Q3B2"/>
<organism evidence="1 2">
    <name type="scientific">Salipiger mucosus DSM 16094</name>
    <dbReference type="NCBI Taxonomy" id="1123237"/>
    <lineage>
        <taxon>Bacteria</taxon>
        <taxon>Pseudomonadati</taxon>
        <taxon>Pseudomonadota</taxon>
        <taxon>Alphaproteobacteria</taxon>
        <taxon>Rhodobacterales</taxon>
        <taxon>Roseobacteraceae</taxon>
        <taxon>Salipiger</taxon>
    </lineage>
</organism>
<proteinExistence type="predicted"/>
<gene>
    <name evidence="1" type="ORF">Salmuc_03113</name>
</gene>
<keyword evidence="2" id="KW-1185">Reference proteome</keyword>
<dbReference type="HOGENOM" id="CLU_3066039_0_0_5"/>
<dbReference type="EMBL" id="APVH01000066">
    <property type="protein sequence ID" value="EPX75826.1"/>
    <property type="molecule type" value="Genomic_DNA"/>
</dbReference>
<protein>
    <submittedName>
        <fullName evidence="1">Uncharacterized protein</fullName>
    </submittedName>
</protein>
<dbReference type="Proteomes" id="UP000015347">
    <property type="component" value="Unassembled WGS sequence"/>
</dbReference>
<name>S9Q3B2_9RHOB</name>
<accession>S9Q3B2</accession>